<keyword evidence="5" id="KW-1185">Reference proteome</keyword>
<gene>
    <name evidence="4" type="ORF">VPK24_16270</name>
</gene>
<keyword evidence="2" id="KW-0604">Photosystem II</keyword>
<keyword evidence="1" id="KW-0602">Photosynthesis</keyword>
<accession>A0ABW7CDT8</accession>
<dbReference type="RefSeq" id="WP_393014947.1">
    <property type="nucleotide sequence ID" value="NZ_JAZAQF010000086.1"/>
</dbReference>
<dbReference type="InterPro" id="IPR036291">
    <property type="entry name" value="NAD(P)-bd_dom_sf"/>
</dbReference>
<sequence>MSILVVGGTGTLGRQIVRRALDEGHTVRCLVRSYSRASFLREWGAELVGGDICDAETIAPSFAGGEITAVIDAATARATDSLGVRDVDWRGKVNLIQAAKGSGVDRYIFLSILNANQFPKVPLMEVKRCTEEYLKQLEMNYTILRPCGFLQGLIGQYAIPILENQSVWVPDRGSPVAYMDTQDIAKFAVRALTATETERQAFPVVGPKAWTPAEIIALCEKLSDRQAKVTSPPTGLLNLVRSAARWFKWSLNVADRLAFADVFSSGQPLTAEMAETYRAFGIDPAEISTLEAYLEEYFGRILKKLKQIDYEQSIAAKESKRKKTLRF</sequence>
<evidence type="ECO:0000313" key="5">
    <source>
        <dbReference type="Proteomes" id="UP001604335"/>
    </source>
</evidence>
<dbReference type="Gene3D" id="3.40.50.720">
    <property type="entry name" value="NAD(P)-binding Rossmann-like Domain"/>
    <property type="match status" value="1"/>
</dbReference>
<dbReference type="PANTHER" id="PTHR47128">
    <property type="match status" value="1"/>
</dbReference>
<name>A0ABW7CDT8_9CYAN</name>
<dbReference type="CDD" id="cd05243">
    <property type="entry name" value="SDR_a5"/>
    <property type="match status" value="1"/>
</dbReference>
<reference evidence="5" key="1">
    <citation type="journal article" date="2024" name="Algal Res.">
        <title>Biochemical, toxicological and genomic investigation of a high-biomass producing Limnothrix strain isolated from Italian shallow drinking water reservoir.</title>
        <authorList>
            <person name="Simonazzi M."/>
            <person name="Shishido T.K."/>
            <person name="Delbaje E."/>
            <person name="Wahlsten M."/>
            <person name="Fewer D.P."/>
            <person name="Sivonen K."/>
            <person name="Pezzolesi L."/>
            <person name="Pistocchi R."/>
        </authorList>
    </citation>
    <scope>NUCLEOTIDE SEQUENCE [LARGE SCALE GENOMIC DNA]</scope>
    <source>
        <strain evidence="5">LRLZ20PSL1</strain>
    </source>
</reference>
<dbReference type="Proteomes" id="UP001604335">
    <property type="component" value="Unassembled WGS sequence"/>
</dbReference>
<evidence type="ECO:0000256" key="2">
    <source>
        <dbReference type="ARBA" id="ARBA00023276"/>
    </source>
</evidence>
<dbReference type="InterPro" id="IPR016040">
    <property type="entry name" value="NAD(P)-bd_dom"/>
</dbReference>
<protein>
    <submittedName>
        <fullName evidence="4">NAD(P)H-binding protein</fullName>
    </submittedName>
</protein>
<comment type="caution">
    <text evidence="4">The sequence shown here is derived from an EMBL/GenBank/DDBJ whole genome shotgun (WGS) entry which is preliminary data.</text>
</comment>
<feature type="domain" description="NAD(P)-binding" evidence="3">
    <location>
        <begin position="7"/>
        <end position="193"/>
    </location>
</feature>
<proteinExistence type="predicted"/>
<dbReference type="InterPro" id="IPR044256">
    <property type="entry name" value="HCF244-like"/>
</dbReference>
<dbReference type="SUPFAM" id="SSF51735">
    <property type="entry name" value="NAD(P)-binding Rossmann-fold domains"/>
    <property type="match status" value="1"/>
</dbReference>
<dbReference type="Pfam" id="PF13460">
    <property type="entry name" value="NAD_binding_10"/>
    <property type="match status" value="1"/>
</dbReference>
<evidence type="ECO:0000256" key="1">
    <source>
        <dbReference type="ARBA" id="ARBA00022531"/>
    </source>
</evidence>
<evidence type="ECO:0000313" key="4">
    <source>
        <dbReference type="EMBL" id="MFG3819201.1"/>
    </source>
</evidence>
<dbReference type="PANTHER" id="PTHR47128:SF2">
    <property type="entry name" value="PROTEIN HIGH CHLOROPHYLL FLUORESCENCE PHENOTYPE 244, CHLOROPLASTIC"/>
    <property type="match status" value="1"/>
</dbReference>
<organism evidence="4 5">
    <name type="scientific">Limnothrix redekei LRLZ20PSL1</name>
    <dbReference type="NCBI Taxonomy" id="3112953"/>
    <lineage>
        <taxon>Bacteria</taxon>
        <taxon>Bacillati</taxon>
        <taxon>Cyanobacteriota</taxon>
        <taxon>Cyanophyceae</taxon>
        <taxon>Pseudanabaenales</taxon>
        <taxon>Pseudanabaenaceae</taxon>
        <taxon>Limnothrix</taxon>
    </lineage>
</organism>
<dbReference type="EMBL" id="JAZAQF010000086">
    <property type="protein sequence ID" value="MFG3819201.1"/>
    <property type="molecule type" value="Genomic_DNA"/>
</dbReference>
<evidence type="ECO:0000259" key="3">
    <source>
        <dbReference type="Pfam" id="PF13460"/>
    </source>
</evidence>